<comment type="caution">
    <text evidence="2">The sequence shown here is derived from an EMBL/GenBank/DDBJ whole genome shotgun (WGS) entry which is preliminary data.</text>
</comment>
<protein>
    <submittedName>
        <fullName evidence="2">Uncharacterized protein</fullName>
    </submittedName>
</protein>
<name>A0A5B7J5I9_PORTR</name>
<feature type="region of interest" description="Disordered" evidence="1">
    <location>
        <begin position="1"/>
        <end position="22"/>
    </location>
</feature>
<organism evidence="2 3">
    <name type="scientific">Portunus trituberculatus</name>
    <name type="common">Swimming crab</name>
    <name type="synonym">Neptunus trituberculatus</name>
    <dbReference type="NCBI Taxonomy" id="210409"/>
    <lineage>
        <taxon>Eukaryota</taxon>
        <taxon>Metazoa</taxon>
        <taxon>Ecdysozoa</taxon>
        <taxon>Arthropoda</taxon>
        <taxon>Crustacea</taxon>
        <taxon>Multicrustacea</taxon>
        <taxon>Malacostraca</taxon>
        <taxon>Eumalacostraca</taxon>
        <taxon>Eucarida</taxon>
        <taxon>Decapoda</taxon>
        <taxon>Pleocyemata</taxon>
        <taxon>Brachyura</taxon>
        <taxon>Eubrachyura</taxon>
        <taxon>Portunoidea</taxon>
        <taxon>Portunidae</taxon>
        <taxon>Portuninae</taxon>
        <taxon>Portunus</taxon>
    </lineage>
</organism>
<dbReference type="AlphaFoldDB" id="A0A5B7J5I9"/>
<evidence type="ECO:0000313" key="2">
    <source>
        <dbReference type="EMBL" id="MPC89206.1"/>
    </source>
</evidence>
<dbReference type="EMBL" id="VSRR010080231">
    <property type="protein sequence ID" value="MPC89206.1"/>
    <property type="molecule type" value="Genomic_DNA"/>
</dbReference>
<evidence type="ECO:0000313" key="3">
    <source>
        <dbReference type="Proteomes" id="UP000324222"/>
    </source>
</evidence>
<accession>A0A5B7J5I9</accession>
<keyword evidence="3" id="KW-1185">Reference proteome</keyword>
<sequence length="64" mass="6750">MSGTAPPGEWRGRGGWRRGEAVGGGTIEAAATAAAGGIQHTGRERDSGLQIRHFLLILLKLRLN</sequence>
<evidence type="ECO:0000256" key="1">
    <source>
        <dbReference type="SAM" id="MobiDB-lite"/>
    </source>
</evidence>
<dbReference type="Proteomes" id="UP000324222">
    <property type="component" value="Unassembled WGS sequence"/>
</dbReference>
<reference evidence="2 3" key="1">
    <citation type="submission" date="2019-05" db="EMBL/GenBank/DDBJ databases">
        <title>Another draft genome of Portunus trituberculatus and its Hox gene families provides insights of decapod evolution.</title>
        <authorList>
            <person name="Jeong J.-H."/>
            <person name="Song I."/>
            <person name="Kim S."/>
            <person name="Choi T."/>
            <person name="Kim D."/>
            <person name="Ryu S."/>
            <person name="Kim W."/>
        </authorList>
    </citation>
    <scope>NUCLEOTIDE SEQUENCE [LARGE SCALE GENOMIC DNA]</scope>
    <source>
        <tissue evidence="2">Muscle</tissue>
    </source>
</reference>
<gene>
    <name evidence="2" type="ORF">E2C01_084143</name>
</gene>
<proteinExistence type="predicted"/>